<dbReference type="Pfam" id="PF26522">
    <property type="entry name" value="ARM_6"/>
    <property type="match status" value="1"/>
</dbReference>
<gene>
    <name evidence="4" type="ORF">ZOSMA_82G00660</name>
</gene>
<evidence type="ECO:0000256" key="2">
    <source>
        <dbReference type="SAM" id="MobiDB-lite"/>
    </source>
</evidence>
<dbReference type="Pfam" id="PF00651">
    <property type="entry name" value="BTB"/>
    <property type="match status" value="1"/>
</dbReference>
<dbReference type="Gene3D" id="1.25.10.10">
    <property type="entry name" value="Leucine-rich Repeat Variant"/>
    <property type="match status" value="1"/>
</dbReference>
<dbReference type="STRING" id="29655.A0A0K9NP51"/>
<feature type="region of interest" description="Disordered" evidence="2">
    <location>
        <begin position="1"/>
        <end position="36"/>
    </location>
</feature>
<dbReference type="EMBL" id="LFYR01002027">
    <property type="protein sequence ID" value="KMZ57750.1"/>
    <property type="molecule type" value="Genomic_DNA"/>
</dbReference>
<dbReference type="InterPro" id="IPR011989">
    <property type="entry name" value="ARM-like"/>
</dbReference>
<dbReference type="SUPFAM" id="SSF48371">
    <property type="entry name" value="ARM repeat"/>
    <property type="match status" value="1"/>
</dbReference>
<dbReference type="Gene3D" id="3.30.710.10">
    <property type="entry name" value="Potassium Channel Kv1.1, Chain A"/>
    <property type="match status" value="2"/>
</dbReference>
<comment type="pathway">
    <text evidence="1">Protein modification; protein ubiquitination.</text>
</comment>
<evidence type="ECO:0000313" key="5">
    <source>
        <dbReference type="Proteomes" id="UP000036987"/>
    </source>
</evidence>
<dbReference type="InterPro" id="IPR011333">
    <property type="entry name" value="SKP1/BTB/POZ_sf"/>
</dbReference>
<name>A0A0K9NP51_ZOSMR</name>
<dbReference type="AlphaFoldDB" id="A0A0K9NP51"/>
<dbReference type="Proteomes" id="UP000036987">
    <property type="component" value="Unassembled WGS sequence"/>
</dbReference>
<keyword evidence="5" id="KW-1185">Reference proteome</keyword>
<evidence type="ECO:0000259" key="3">
    <source>
        <dbReference type="PROSITE" id="PS50097"/>
    </source>
</evidence>
<proteinExistence type="predicted"/>
<feature type="domain" description="BTB" evidence="3">
    <location>
        <begin position="859"/>
        <end position="939"/>
    </location>
</feature>
<reference evidence="5" key="1">
    <citation type="journal article" date="2016" name="Nature">
        <title>The genome of the seagrass Zostera marina reveals angiosperm adaptation to the sea.</title>
        <authorList>
            <person name="Olsen J.L."/>
            <person name="Rouze P."/>
            <person name="Verhelst B."/>
            <person name="Lin Y.-C."/>
            <person name="Bayer T."/>
            <person name="Collen J."/>
            <person name="Dattolo E."/>
            <person name="De Paoli E."/>
            <person name="Dittami S."/>
            <person name="Maumus F."/>
            <person name="Michel G."/>
            <person name="Kersting A."/>
            <person name="Lauritano C."/>
            <person name="Lohaus R."/>
            <person name="Toepel M."/>
            <person name="Tonon T."/>
            <person name="Vanneste K."/>
            <person name="Amirebrahimi M."/>
            <person name="Brakel J."/>
            <person name="Bostroem C."/>
            <person name="Chovatia M."/>
            <person name="Grimwood J."/>
            <person name="Jenkins J.W."/>
            <person name="Jueterbock A."/>
            <person name="Mraz A."/>
            <person name="Stam W.T."/>
            <person name="Tice H."/>
            <person name="Bornberg-Bauer E."/>
            <person name="Green P.J."/>
            <person name="Pearson G.A."/>
            <person name="Procaccini G."/>
            <person name="Duarte C.M."/>
            <person name="Schmutz J."/>
            <person name="Reusch T.B.H."/>
            <person name="Van de Peer Y."/>
        </authorList>
    </citation>
    <scope>NUCLEOTIDE SEQUENCE [LARGE SCALE GENOMIC DNA]</scope>
    <source>
        <strain evidence="5">cv. Finnish</strain>
    </source>
</reference>
<evidence type="ECO:0000256" key="1">
    <source>
        <dbReference type="ARBA" id="ARBA00004906"/>
    </source>
</evidence>
<evidence type="ECO:0000313" key="4">
    <source>
        <dbReference type="EMBL" id="KMZ57750.1"/>
    </source>
</evidence>
<dbReference type="PANTHER" id="PTHR35918">
    <property type="entry name" value="OS06G0674800 PROTEIN"/>
    <property type="match status" value="1"/>
</dbReference>
<accession>A0A0K9NP51</accession>
<feature type="compositionally biased region" description="Low complexity" evidence="2">
    <location>
        <begin position="9"/>
        <end position="28"/>
    </location>
</feature>
<dbReference type="OrthoDB" id="418748at2759"/>
<sequence>MAGGDGGLKLSNMNSSKSKGKNKIASSSSKKDRKGKSIEISDQLLTARQRLHQTLSLGIKLDHENAKKWQSNDFTVSQNAIRVMSKFTGYISTEQLQHPLIKESISDMLIALEGILRSKTEAVLREAVNTAKKLINILKKSLCQYQMFGVVHCLSDLLSFQQKDVVITSAICLRFIIINIFTWKHENKEIWIIFKETKVVENIINFLLGYQQAENLQHFTEMVAFLEQILWRWSHSRYPVWSNNMLMDKLGMFCTTLELSCQIAVIRLYAALALCNDAALEFVSNKVHVVVNMVKCLEKSMHHSTKIEALKLCQLLTRSKEGCLSLTKLSCKPIIEGIVAAMGGWRESHVHRVPIDQIPLVMEACRSAQITCWPGDHHAYFWKFGIHKLLLDLILGNHRKLCKQHTLPSFEKLKEAVYDNAGGIEKFPWEILGGLAAHCKESFFSEDSFQMCDLRVLIECACLVAVDEMFIRRSSRHGSFRSCNPSENESASMAILLMVLSPCKYIATQTRNFLSDILQKNHESRDYLEYLLDFLQFIANDNHTVATDESQITLSMMDLVCYSTLPEYQHLIVKKEGVRMLLDIVKQRLNTDMHISRPDTDSHISHICSISRSKVVRCCLHHNQPLEDDDVLLLYSLQVLSQLLPLRDFFHHQKMPRVVCQKEKYAACEPQSCVGILLQILDKTFTLEIKLYASYCLSFFGFYGFPNKLGKRMDKASHDGEYADLQLLLSDHQRVGVHCVILKTRSPMLIPFEKYSFINRISHDYPEGLDSKDLEIKSSFEARLSSHICRITLEKLLEYIYTGFCQVEDELLKPIKLLAKKCDLKYFHNLLQKKLPTWRSDVPIFELTSALSPSGHVFSDIVLEAKEVVNSWSCNVCELSMPHIHAHKIILSASCAYIQALFRSGMQESLSQVIQIPVSWKALVKLVRWFYSGELPRLDYTCTWLNLNKEMQLDELSVYVELSWLAEFWCLDEVQKESIDIVVSCVKNNHIFPVKLIQLAMDLNQWQIVEVSVQQLAPFYQNLCDSNELESLDEVTEMLREGYVQYSQQKYDYDNNSGD</sequence>
<dbReference type="PROSITE" id="PS50097">
    <property type="entry name" value="BTB"/>
    <property type="match status" value="1"/>
</dbReference>
<dbReference type="InterPro" id="IPR044953">
    <property type="entry name" value="At1g04390-like"/>
</dbReference>
<dbReference type="PANTHER" id="PTHR35918:SF1">
    <property type="entry name" value="BTB DOMAIN-CONTAINING PROTEIN"/>
    <property type="match status" value="1"/>
</dbReference>
<protein>
    <recommendedName>
        <fullName evidence="3">BTB domain-containing protein</fullName>
    </recommendedName>
</protein>
<organism evidence="4 5">
    <name type="scientific">Zostera marina</name>
    <name type="common">Eelgrass</name>
    <dbReference type="NCBI Taxonomy" id="29655"/>
    <lineage>
        <taxon>Eukaryota</taxon>
        <taxon>Viridiplantae</taxon>
        <taxon>Streptophyta</taxon>
        <taxon>Embryophyta</taxon>
        <taxon>Tracheophyta</taxon>
        <taxon>Spermatophyta</taxon>
        <taxon>Magnoliopsida</taxon>
        <taxon>Liliopsida</taxon>
        <taxon>Zosteraceae</taxon>
        <taxon>Zostera</taxon>
    </lineage>
</organism>
<comment type="caution">
    <text evidence="4">The sequence shown here is derived from an EMBL/GenBank/DDBJ whole genome shotgun (WGS) entry which is preliminary data.</text>
</comment>
<dbReference type="SUPFAM" id="SSF54695">
    <property type="entry name" value="POZ domain"/>
    <property type="match status" value="2"/>
</dbReference>
<dbReference type="InterPro" id="IPR000210">
    <property type="entry name" value="BTB/POZ_dom"/>
</dbReference>
<dbReference type="InterPro" id="IPR059007">
    <property type="entry name" value="ARM_At1g04390"/>
</dbReference>
<dbReference type="OMA" id="CLNILFT"/>
<dbReference type="CDD" id="cd18186">
    <property type="entry name" value="BTB_POZ_ZBTB_KLHL-like"/>
    <property type="match status" value="1"/>
</dbReference>
<dbReference type="InterPro" id="IPR016024">
    <property type="entry name" value="ARM-type_fold"/>
</dbReference>